<feature type="domain" description="Capsular polysaccharide assembling protein CapF C-terminal" evidence="2">
    <location>
        <begin position="247"/>
        <end position="357"/>
    </location>
</feature>
<name>D5UJE8_CELFN</name>
<dbReference type="RefSeq" id="WP_013116005.1">
    <property type="nucleotide sequence ID" value="NC_014151.1"/>
</dbReference>
<dbReference type="EMBL" id="CP001964">
    <property type="protein sequence ID" value="ADG73671.1"/>
    <property type="molecule type" value="Genomic_DNA"/>
</dbReference>
<dbReference type="Pfam" id="PF01370">
    <property type="entry name" value="Epimerase"/>
    <property type="match status" value="1"/>
</dbReference>
<dbReference type="CDD" id="cd07007">
    <property type="entry name" value="cupin_CapF-like_C"/>
    <property type="match status" value="1"/>
</dbReference>
<dbReference type="InterPro" id="IPR036291">
    <property type="entry name" value="NAD(P)-bd_dom_sf"/>
</dbReference>
<evidence type="ECO:0000313" key="4">
    <source>
        <dbReference type="Proteomes" id="UP000000849"/>
    </source>
</evidence>
<dbReference type="SUPFAM" id="SSF51182">
    <property type="entry name" value="RmlC-like cupins"/>
    <property type="match status" value="1"/>
</dbReference>
<reference evidence="3 4" key="1">
    <citation type="journal article" date="2010" name="Stand. Genomic Sci.">
        <title>Complete genome sequence of Cellulomonas flavigena type strain (134).</title>
        <authorList>
            <person name="Abt B."/>
            <person name="Foster B."/>
            <person name="Lapidus A."/>
            <person name="Clum A."/>
            <person name="Sun H."/>
            <person name="Pukall R."/>
            <person name="Lucas S."/>
            <person name="Glavina Del Rio T."/>
            <person name="Nolan M."/>
            <person name="Tice H."/>
            <person name="Cheng J.F."/>
            <person name="Pitluck S."/>
            <person name="Liolios K."/>
            <person name="Ivanova N."/>
            <person name="Mavromatis K."/>
            <person name="Ovchinnikova G."/>
            <person name="Pati A."/>
            <person name="Goodwin L."/>
            <person name="Chen A."/>
            <person name="Palaniappan K."/>
            <person name="Land M."/>
            <person name="Hauser L."/>
            <person name="Chang Y.J."/>
            <person name="Jeffries C.D."/>
            <person name="Rohde M."/>
            <person name="Goker M."/>
            <person name="Woyke T."/>
            <person name="Bristow J."/>
            <person name="Eisen J.A."/>
            <person name="Markowitz V."/>
            <person name="Hugenholtz P."/>
            <person name="Kyrpides N.C."/>
            <person name="Klenk H.P."/>
        </authorList>
    </citation>
    <scope>NUCLEOTIDE SEQUENCE [LARGE SCALE GENOMIC DNA]</scope>
    <source>
        <strain evidence="4">ATCC 482 / DSM 20109 / BCRC 11376 / JCM 18109 / NBRC 3775 / NCIMB 8073 / NRS 134</strain>
    </source>
</reference>
<dbReference type="Pfam" id="PF14667">
    <property type="entry name" value="Polysacc_synt_C"/>
    <property type="match status" value="1"/>
</dbReference>
<dbReference type="AlphaFoldDB" id="D5UJE8"/>
<dbReference type="HOGENOM" id="CLU_063221_0_0_11"/>
<dbReference type="eggNOG" id="COG1898">
    <property type="taxonomic scope" value="Bacteria"/>
</dbReference>
<keyword evidence="4" id="KW-1185">Reference proteome</keyword>
<evidence type="ECO:0000313" key="3">
    <source>
        <dbReference type="EMBL" id="ADG73671.1"/>
    </source>
</evidence>
<dbReference type="Gene3D" id="2.60.120.10">
    <property type="entry name" value="Jelly Rolls"/>
    <property type="match status" value="1"/>
</dbReference>
<dbReference type="KEGG" id="cfl:Cfla_0760"/>
<dbReference type="InterPro" id="IPR011051">
    <property type="entry name" value="RmlC_Cupin_sf"/>
</dbReference>
<dbReference type="Proteomes" id="UP000000849">
    <property type="component" value="Chromosome"/>
</dbReference>
<gene>
    <name evidence="3" type="ordered locus">Cfla_0760</name>
</gene>
<dbReference type="InterPro" id="IPR029303">
    <property type="entry name" value="CapF_C"/>
</dbReference>
<protein>
    <submittedName>
        <fullName evidence="3">NAD-dependent epimerase/dehydratase</fullName>
    </submittedName>
</protein>
<dbReference type="STRING" id="446466.Cfla_0760"/>
<dbReference type="SUPFAM" id="SSF51735">
    <property type="entry name" value="NAD(P)-binding Rossmann-fold domains"/>
    <property type="match status" value="1"/>
</dbReference>
<evidence type="ECO:0000259" key="2">
    <source>
        <dbReference type="Pfam" id="PF14667"/>
    </source>
</evidence>
<evidence type="ECO:0000259" key="1">
    <source>
        <dbReference type="Pfam" id="PF01370"/>
    </source>
</evidence>
<proteinExistence type="predicted"/>
<accession>D5UJE8</accession>
<sequence length="364" mass="39382">MRVVLTGAHGFLGWHTRVLLSALGHEVDAVGRDGWATLPAALQRADGVIHIAGVNRGPDDEVEQGNIRLATTLAEALRSTAKPVPVVYANSVQADNGTPYGRGKAEAARILTAATSERGAVLRDVLLPNLFGEHGRPGYNSFVATFVDHVLHGRAPEVVDREIELLHVQAAARVLVDEFTADTAGQVHPAGTATSVSFVLETLQQLEAVYRNGDMPDLTTPLVRDLFNTLRAASFPERAPIPLSPRTDDRGSLVEVVRSHGGQGQAFTSTTKPGITRGEHFHLRKVERFVVINGCARISLRRVFHSDVVSFDVNGDEPVAIDMPIGWAHNITNIGDSELTTLFWTNELFDPASPDTWPETVGQP</sequence>
<dbReference type="OrthoDB" id="9801785at2"/>
<dbReference type="InterPro" id="IPR001509">
    <property type="entry name" value="Epimerase_deHydtase"/>
</dbReference>
<organism evidence="3 4">
    <name type="scientific">Cellulomonas flavigena (strain ATCC 482 / DSM 20109 / BCRC 11376 / JCM 18109 / NBRC 3775 / NCIMB 8073 / NRS 134)</name>
    <dbReference type="NCBI Taxonomy" id="446466"/>
    <lineage>
        <taxon>Bacteria</taxon>
        <taxon>Bacillati</taxon>
        <taxon>Actinomycetota</taxon>
        <taxon>Actinomycetes</taxon>
        <taxon>Micrococcales</taxon>
        <taxon>Cellulomonadaceae</taxon>
        <taxon>Cellulomonas</taxon>
    </lineage>
</organism>
<feature type="domain" description="NAD-dependent epimerase/dehydratase" evidence="1">
    <location>
        <begin position="3"/>
        <end position="172"/>
    </location>
</feature>
<dbReference type="Gene3D" id="3.40.50.720">
    <property type="entry name" value="NAD(P)-binding Rossmann-like Domain"/>
    <property type="match status" value="1"/>
</dbReference>
<dbReference type="eggNOG" id="COG0451">
    <property type="taxonomic scope" value="Bacteria"/>
</dbReference>
<dbReference type="InterPro" id="IPR014710">
    <property type="entry name" value="RmlC-like_jellyroll"/>
</dbReference>